<feature type="compositionally biased region" description="Low complexity" evidence="2">
    <location>
        <begin position="126"/>
        <end position="142"/>
    </location>
</feature>
<dbReference type="GO" id="GO:0003796">
    <property type="term" value="F:lysozyme activity"/>
    <property type="evidence" value="ECO:0007669"/>
    <property type="project" value="InterPro"/>
</dbReference>
<dbReference type="PANTHER" id="PTHR34135:SF2">
    <property type="entry name" value="LYSOZYME"/>
    <property type="match status" value="1"/>
</dbReference>
<dbReference type="GO" id="GO:0016052">
    <property type="term" value="P:carbohydrate catabolic process"/>
    <property type="evidence" value="ECO:0007669"/>
    <property type="project" value="TreeGrafter"/>
</dbReference>
<evidence type="ECO:0000256" key="1">
    <source>
        <dbReference type="ARBA" id="ARBA00010646"/>
    </source>
</evidence>
<dbReference type="AlphaFoldDB" id="A0A848CCZ6"/>
<feature type="compositionally biased region" description="Low complexity" evidence="2">
    <location>
        <begin position="55"/>
        <end position="81"/>
    </location>
</feature>
<accession>A0A848CCZ6</accession>
<dbReference type="GO" id="GO:0016998">
    <property type="term" value="P:cell wall macromolecule catabolic process"/>
    <property type="evidence" value="ECO:0007669"/>
    <property type="project" value="InterPro"/>
</dbReference>
<organism evidence="3 4">
    <name type="scientific">Ligilactobacillus agilis</name>
    <dbReference type="NCBI Taxonomy" id="1601"/>
    <lineage>
        <taxon>Bacteria</taxon>
        <taxon>Bacillati</taxon>
        <taxon>Bacillota</taxon>
        <taxon>Bacilli</taxon>
        <taxon>Lactobacillales</taxon>
        <taxon>Lactobacillaceae</taxon>
        <taxon>Ligilactobacillus</taxon>
    </lineage>
</organism>
<protein>
    <recommendedName>
        <fullName evidence="5">Glycosyl hydrolase family 25</fullName>
    </recommendedName>
</protein>
<comment type="similarity">
    <text evidence="1">Belongs to the glycosyl hydrolase 25 family.</text>
</comment>
<evidence type="ECO:0008006" key="5">
    <source>
        <dbReference type="Google" id="ProtNLM"/>
    </source>
</evidence>
<dbReference type="SUPFAM" id="SSF51445">
    <property type="entry name" value="(Trans)glycosidases"/>
    <property type="match status" value="1"/>
</dbReference>
<evidence type="ECO:0000313" key="4">
    <source>
        <dbReference type="Proteomes" id="UP000563853"/>
    </source>
</evidence>
<feature type="compositionally biased region" description="Low complexity" evidence="2">
    <location>
        <begin position="171"/>
        <end position="180"/>
    </location>
</feature>
<dbReference type="Gene3D" id="3.20.20.80">
    <property type="entry name" value="Glycosidases"/>
    <property type="match status" value="1"/>
</dbReference>
<name>A0A848CCZ6_9LACO</name>
<feature type="compositionally biased region" description="Polar residues" evidence="2">
    <location>
        <begin position="143"/>
        <end position="170"/>
    </location>
</feature>
<gene>
    <name evidence="3" type="ORF">HF863_09975</name>
</gene>
<reference evidence="3 4" key="1">
    <citation type="submission" date="2020-04" db="EMBL/GenBank/DDBJ databases">
        <authorList>
            <person name="Hitch T.C.A."/>
            <person name="Wylensek D."/>
            <person name="Clavel T."/>
        </authorList>
    </citation>
    <scope>NUCLEOTIDE SEQUENCE [LARGE SCALE GENOMIC DNA]</scope>
    <source>
        <strain evidence="3 4">WCA-389-WT-5H1</strain>
    </source>
</reference>
<dbReference type="RefSeq" id="WP_170092124.1">
    <property type="nucleotide sequence ID" value="NZ_JABAFP010000054.1"/>
</dbReference>
<dbReference type="PROSITE" id="PS51904">
    <property type="entry name" value="GLYCOSYL_HYDROL_F25_2"/>
    <property type="match status" value="1"/>
</dbReference>
<dbReference type="InterPro" id="IPR002053">
    <property type="entry name" value="Glyco_hydro_25"/>
</dbReference>
<dbReference type="GO" id="GO:0009253">
    <property type="term" value="P:peptidoglycan catabolic process"/>
    <property type="evidence" value="ECO:0007669"/>
    <property type="project" value="InterPro"/>
</dbReference>
<sequence length="1138" mass="126731">MNTNRKKEVIKKAKKKKLQQLTLMAGLTIITSSAGVLGTKIKADQVDMASSTSATLVSQSSSSEVMTSSSTSQVQSKQQDTGGDDTSKAGSSTAEKVSESNQVEEKAETSASQEITKTEVTSTEANVTSSTSSETQTDSNNTGAAESESTTNSGNEQVESQVTNNSTPSETTDVQTTTLDTSNITSQTSVANFAQVLAANTPDYFQIGDSRYTSVDAVDLASYQRWMTQNDFNTLKALGVSTVIIKLTESTTYTNPEATKFINYARNAGLNIAIYHYVRFNNVSAAVGEGNYLANSMRSHGLSGDTLIFADIEDEDTIVNSSNSNAIASLNAFWNTLNGRGFTNHAVYVYQSYLYRDAVISTVGRDRTWLAQYPYTPTRGGYYETLHKNEGYGAWQFASTAYLPGRAYMGSIDVSHDYTGLLTKRKEQNLAAFDDISLHGNTLHVSGWHAADISKAQGYASLIVYDATTNREITRVSYTPNRRDDVYNVYSDIYNSRYSGFNVNIDLRPYNLANDTLKIVARYSNQPNGAGEYTDVWSDGKVLVNNVAHFDNVVITDTSLTASGWHASDNSYKQPNSFIILYDITANKELARVKYTPTHRGDVQKVYGYIYNSANSGFSNIKFNINKKDLVGHTLQLIARFSDDKQGNGSYTDVWSDKYTFNQKIASFEQAEIVGTTLHTKGWYAADESLVKPYSYLILYDNTSKKELKRVRYTPQYRSDVYARHSEIYGSANSGFDVNFNLAGVNYAGHDLRLIARFSNDRAGNGSYTDFWSGTYKFNQNAAYFDKVEVKGTQLHVTGWHAADEAAVKPYSYIILYDATSNREIKRVNYTTTVRPDVKNVYKNLYNSDNSGFDVNFNLAGVNYAGHDLRLIARFSNDRAGNGNFTDVWSGTYKFNQNAAYFDKVEMKGTQLHVTGWHAADEAAVKPYTYIILYDATSNREIKRINYTPTARPDVKNVYKNLYNSDNSGFDVNFNLAGVNYAGHDLRLIARFSNDSAGNGNFTDVWSGTYKFNQNAAYFDKVEMKGTQLHVTGWHAADEAAVKPYTYIILYDATSNREIKRINYTPTARPDVKNVYKNLYNSDNSGFDVNFNLAGLNLTGHKIQLIARFSNDRAGNGNYTDVWSSLYKFNSMQRVLRA</sequence>
<evidence type="ECO:0000256" key="2">
    <source>
        <dbReference type="SAM" id="MobiDB-lite"/>
    </source>
</evidence>
<feature type="region of interest" description="Disordered" evidence="2">
    <location>
        <begin position="55"/>
        <end position="180"/>
    </location>
</feature>
<feature type="compositionally biased region" description="Polar residues" evidence="2">
    <location>
        <begin position="109"/>
        <end position="125"/>
    </location>
</feature>
<dbReference type="PANTHER" id="PTHR34135">
    <property type="entry name" value="LYSOZYME"/>
    <property type="match status" value="1"/>
</dbReference>
<dbReference type="Pfam" id="PF01183">
    <property type="entry name" value="Glyco_hydro_25"/>
    <property type="match status" value="1"/>
</dbReference>
<dbReference type="EMBL" id="JABAFP010000054">
    <property type="protein sequence ID" value="NME43082.1"/>
    <property type="molecule type" value="Genomic_DNA"/>
</dbReference>
<dbReference type="InterPro" id="IPR017853">
    <property type="entry name" value="GH"/>
</dbReference>
<comment type="caution">
    <text evidence="3">The sequence shown here is derived from an EMBL/GenBank/DDBJ whole genome shotgun (WGS) entry which is preliminary data.</text>
</comment>
<evidence type="ECO:0000313" key="3">
    <source>
        <dbReference type="EMBL" id="NME43082.1"/>
    </source>
</evidence>
<proteinExistence type="inferred from homology"/>
<dbReference type="Proteomes" id="UP000563853">
    <property type="component" value="Unassembled WGS sequence"/>
</dbReference>
<feature type="compositionally biased region" description="Polar residues" evidence="2">
    <location>
        <begin position="88"/>
        <end position="101"/>
    </location>
</feature>